<evidence type="ECO:0000313" key="2">
    <source>
        <dbReference type="EMBL" id="OGZ79341.1"/>
    </source>
</evidence>
<reference evidence="2 3" key="1">
    <citation type="journal article" date="2016" name="Nat. Commun.">
        <title>Thousands of microbial genomes shed light on interconnected biogeochemical processes in an aquifer system.</title>
        <authorList>
            <person name="Anantharaman K."/>
            <person name="Brown C.T."/>
            <person name="Hug L.A."/>
            <person name="Sharon I."/>
            <person name="Castelle C.J."/>
            <person name="Probst A.J."/>
            <person name="Thomas B.C."/>
            <person name="Singh A."/>
            <person name="Wilkins M.J."/>
            <person name="Karaoz U."/>
            <person name="Brodie E.L."/>
            <person name="Williams K.H."/>
            <person name="Hubbard S.S."/>
            <person name="Banfield J.F."/>
        </authorList>
    </citation>
    <scope>NUCLEOTIDE SEQUENCE [LARGE SCALE GENOMIC DNA]</scope>
</reference>
<evidence type="ECO:0008006" key="4">
    <source>
        <dbReference type="Google" id="ProtNLM"/>
    </source>
</evidence>
<protein>
    <recommendedName>
        <fullName evidence="4">Ligand-binding protein SH3</fullName>
    </recommendedName>
</protein>
<feature type="transmembrane region" description="Helical" evidence="1">
    <location>
        <begin position="7"/>
        <end position="29"/>
    </location>
</feature>
<feature type="transmembrane region" description="Helical" evidence="1">
    <location>
        <begin position="154"/>
        <end position="174"/>
    </location>
</feature>
<name>A0A1G2IYB7_9BACT</name>
<dbReference type="Proteomes" id="UP000178650">
    <property type="component" value="Unassembled WGS sequence"/>
</dbReference>
<gene>
    <name evidence="2" type="ORF">A2358_00030</name>
</gene>
<proteinExistence type="predicted"/>
<dbReference type="PANTHER" id="PTHR36007">
    <property type="entry name" value="TRANSPORT PROTEIN-RELATED"/>
    <property type="match status" value="1"/>
</dbReference>
<feature type="transmembrane region" description="Helical" evidence="1">
    <location>
        <begin position="35"/>
        <end position="55"/>
    </location>
</feature>
<organism evidence="2 3">
    <name type="scientific">Candidatus Staskawiczbacteria bacterium RIFOXYB1_FULL_37_44</name>
    <dbReference type="NCBI Taxonomy" id="1802223"/>
    <lineage>
        <taxon>Bacteria</taxon>
        <taxon>Candidatus Staskawicziibacteriota</taxon>
    </lineage>
</organism>
<dbReference type="EMBL" id="MHPJ01000004">
    <property type="protein sequence ID" value="OGZ79341.1"/>
    <property type="molecule type" value="Genomic_DNA"/>
</dbReference>
<evidence type="ECO:0000256" key="1">
    <source>
        <dbReference type="SAM" id="Phobius"/>
    </source>
</evidence>
<accession>A0A1G2IYB7</accession>
<keyword evidence="1" id="KW-1133">Transmembrane helix</keyword>
<evidence type="ECO:0000313" key="3">
    <source>
        <dbReference type="Proteomes" id="UP000178650"/>
    </source>
</evidence>
<keyword evidence="1" id="KW-0812">Transmembrane</keyword>
<feature type="transmembrane region" description="Helical" evidence="1">
    <location>
        <begin position="91"/>
        <end position="116"/>
    </location>
</feature>
<keyword evidence="1" id="KW-0472">Membrane</keyword>
<dbReference type="STRING" id="1802223.A2358_00030"/>
<dbReference type="InterPro" id="IPR009577">
    <property type="entry name" value="Sm_multidrug_ex"/>
</dbReference>
<dbReference type="AlphaFoldDB" id="A0A1G2IYB7"/>
<feature type="transmembrane region" description="Helical" evidence="1">
    <location>
        <begin position="128"/>
        <end position="147"/>
    </location>
</feature>
<dbReference type="Pfam" id="PF06695">
    <property type="entry name" value="Sm_multidrug_ex"/>
    <property type="match status" value="1"/>
</dbReference>
<sequence length="181" mass="19731">MTNLLKIFLLATTPLGELRLSIPMGILVYNIDPALVFFVSVIGNLIPAILLLLFLKKVSGFLSEKSFVFKRAFSWWENNAREKHIGKIQDYGAIGLALFIAVPLPLTGAWTGALLATIMNLPLKKSSLTVVAGVTGAGIIVTSAIMLGINIKIIFGWQTLVGVVAFAIIIFLFFKKKFHGK</sequence>
<comment type="caution">
    <text evidence="2">The sequence shown here is derived from an EMBL/GenBank/DDBJ whole genome shotgun (WGS) entry which is preliminary data.</text>
</comment>
<dbReference type="PANTHER" id="PTHR36007:SF2">
    <property type="entry name" value="TRANSPORT PROTEIN-RELATED"/>
    <property type="match status" value="1"/>
</dbReference>